<evidence type="ECO:0000256" key="1">
    <source>
        <dbReference type="SAM" id="Phobius"/>
    </source>
</evidence>
<feature type="transmembrane region" description="Helical" evidence="1">
    <location>
        <begin position="1193"/>
        <end position="1219"/>
    </location>
</feature>
<accession>A0AAV5QD86</accession>
<name>A0AAV5QD86_9ASCO</name>
<sequence>MVLKASELKQCPVDSWKNYGIDHTQLKLDIAKLVKILASIHESYQSKVSQLLKSSSKALINNPAIFDDSLASVSNLNSNAQTCQFKRDSQENEDVMSSSFSSSSTNSSYNLSSISLSNGDDEEQFDEEGEVDELKAIERSVILQDKLKQLTESYKEQKTKAVMQFLSSFVKVLKTVDLFINLKYLELVKNFQSNSNNFKRNHKNIITEVININKKLSEYHKNLYLETKANNSFLSELNEIKNNPDINDGNGNNQGIPCLNTEGIKLLNLDVVARNLETINNNNTKLHNKVDEFKNDLFLSLKKFIHFQKSVLFHVCYFLNKSILKSSKVGKYYHSSENNDLNDSDESLINYVDALYLVTGRTQLRSDSFNVPSANDNNTNIIIDQNFLKNSQSDLLLSFDERYDIFKTIFENFFGVAEFDEAIITQIVGCTVYEREFMYFGKINTSLSNDTVICIDAPTTSPKDASNPLLNVETPLNTIPLVHDSFLTLVSLSSSAMKFWTLDLSSAYLVIHEILRISSLNFGIYDSISELARCVFDQRGLVYNTNQLNYMYQLNNLGKHLIPADQLRLLAIGNESKSRINESEFDVASTKCGNSAWFLVSNQYIYEVRFLLDSMFQKIGHTTGDVAEQQERIGQLIKKIMNTFGSKSNEEENFDGNKVESKKYMKANIINDNKREEKDSRLDADECLSGSPQMCYFFHSEIQSNHLGSSKPVYVYDSSLDNSILAMGTSGFLGKVSDIRLDRQVLKLLNTPDLAKKLLDAQDLTSITQEINEYFHGDKAKFKEFQQLFNQQVYNYSCFQTTKERYNYKLKHPKLDDIANFYMTLYCNVKFQDERSSLDHKKNTCLFGYSLLEINWDTDVQFDDIIKTLVNSNYLYEVPSFSPFIYSLLVFGVVGGNGDQQEENVVYKDGNEELVYDLDWFHKITSRKFKLDAVIENRLFRTNQKKDLMVKLQREQQKSLEGHGSLDANKQRFNRISSLDRRHPNQIGKQRYWNEFDDNPEEWGSGGFDVNNGFYQDEPRGILISESIIDFLLNLSTSISTGITSLQSSISKKINKTGNNRVSVYNEQDSLLPGHGDYGRSSASTHDMYSVSDNSDEEQSIGAGMYGSANGNNGYGSVSNNYHSNKLHNDNDNTNIHRSFADPELERAHNHDIIATFLYFVLPTIAAIITGSSLGINYSIILNPDFEYSHTSYLLIMFSLVFGLIIAFFLVTISIIFLAGRIYPAPLHHYVWVWSVFIAVVLANLMVITEFVEV</sequence>
<feature type="transmembrane region" description="Helical" evidence="1">
    <location>
        <begin position="1157"/>
        <end position="1181"/>
    </location>
</feature>
<protein>
    <recommendedName>
        <fullName evidence="4">SPX domain-containing protein</fullName>
    </recommendedName>
</protein>
<dbReference type="AlphaFoldDB" id="A0AAV5QD86"/>
<dbReference type="RefSeq" id="XP_064849905.1">
    <property type="nucleotide sequence ID" value="XM_064993833.1"/>
</dbReference>
<reference evidence="2 3" key="1">
    <citation type="journal article" date="2023" name="Elife">
        <title>Identification of key yeast species and microbe-microbe interactions impacting larval growth of Drosophila in the wild.</title>
        <authorList>
            <person name="Mure A."/>
            <person name="Sugiura Y."/>
            <person name="Maeda R."/>
            <person name="Honda K."/>
            <person name="Sakurai N."/>
            <person name="Takahashi Y."/>
            <person name="Watada M."/>
            <person name="Katoh T."/>
            <person name="Gotoh A."/>
            <person name="Gotoh Y."/>
            <person name="Taniguchi I."/>
            <person name="Nakamura K."/>
            <person name="Hayashi T."/>
            <person name="Katayama T."/>
            <person name="Uemura T."/>
            <person name="Hattori Y."/>
        </authorList>
    </citation>
    <scope>NUCLEOTIDE SEQUENCE [LARGE SCALE GENOMIC DNA]</scope>
    <source>
        <strain evidence="2 3">SC-9</strain>
    </source>
</reference>
<gene>
    <name evidence="2" type="ORF">DASC09_002300</name>
</gene>
<proteinExistence type="predicted"/>
<dbReference type="Proteomes" id="UP001360560">
    <property type="component" value="Unassembled WGS sequence"/>
</dbReference>
<keyword evidence="1" id="KW-0472">Membrane</keyword>
<comment type="caution">
    <text evidence="2">The sequence shown here is derived from an EMBL/GenBank/DDBJ whole genome shotgun (WGS) entry which is preliminary data.</text>
</comment>
<keyword evidence="3" id="KW-1185">Reference proteome</keyword>
<keyword evidence="1" id="KW-1133">Transmembrane helix</keyword>
<dbReference type="EMBL" id="BTFZ01000001">
    <property type="protein sequence ID" value="GMM32905.1"/>
    <property type="molecule type" value="Genomic_DNA"/>
</dbReference>
<dbReference type="InterPro" id="IPR042267">
    <property type="entry name" value="VTC_sf"/>
</dbReference>
<dbReference type="GeneID" id="90070884"/>
<dbReference type="Gene3D" id="3.20.100.30">
    <property type="entry name" value="VTC, catalytic tunnel domain"/>
    <property type="match status" value="1"/>
</dbReference>
<organism evidence="2 3">
    <name type="scientific">Saccharomycopsis crataegensis</name>
    <dbReference type="NCBI Taxonomy" id="43959"/>
    <lineage>
        <taxon>Eukaryota</taxon>
        <taxon>Fungi</taxon>
        <taxon>Dikarya</taxon>
        <taxon>Ascomycota</taxon>
        <taxon>Saccharomycotina</taxon>
        <taxon>Saccharomycetes</taxon>
        <taxon>Saccharomycopsidaceae</taxon>
        <taxon>Saccharomycopsis</taxon>
    </lineage>
</organism>
<evidence type="ECO:0000313" key="3">
    <source>
        <dbReference type="Proteomes" id="UP001360560"/>
    </source>
</evidence>
<feature type="transmembrane region" description="Helical" evidence="1">
    <location>
        <begin position="1231"/>
        <end position="1252"/>
    </location>
</feature>
<keyword evidence="1" id="KW-0812">Transmembrane</keyword>
<evidence type="ECO:0000313" key="2">
    <source>
        <dbReference type="EMBL" id="GMM32905.1"/>
    </source>
</evidence>
<evidence type="ECO:0008006" key="4">
    <source>
        <dbReference type="Google" id="ProtNLM"/>
    </source>
</evidence>